<gene>
    <name evidence="2" type="ordered locus">Aaci_1129</name>
</gene>
<evidence type="ECO:0000256" key="1">
    <source>
        <dbReference type="SAM" id="MobiDB-lite"/>
    </source>
</evidence>
<dbReference type="STRING" id="521098.Aaci_1129"/>
<dbReference type="AlphaFoldDB" id="C8WVP0"/>
<organism evidence="2 3">
    <name type="scientific">Alicyclobacillus acidocaldarius subsp. acidocaldarius (strain ATCC 27009 / DSM 446 / BCRC 14685 / JCM 5260 / KCTC 1825 / NBRC 15652 / NCIMB 11725 / NRRL B-14509 / 104-IA)</name>
    <name type="common">Bacillus acidocaldarius</name>
    <dbReference type="NCBI Taxonomy" id="521098"/>
    <lineage>
        <taxon>Bacteria</taxon>
        <taxon>Bacillati</taxon>
        <taxon>Bacillota</taxon>
        <taxon>Bacilli</taxon>
        <taxon>Bacillales</taxon>
        <taxon>Alicyclobacillaceae</taxon>
        <taxon>Alicyclobacillus</taxon>
    </lineage>
</organism>
<sequence>MSKARNRRAKRVREGGLDPTISRGTWLRKPQTQVVPNKKAENRRAACRRWQGRGEFFALQSPPFGEGSL</sequence>
<dbReference type="KEGG" id="aac:Aaci_1129"/>
<evidence type="ECO:0000313" key="3">
    <source>
        <dbReference type="Proteomes" id="UP000001917"/>
    </source>
</evidence>
<dbReference type="Proteomes" id="UP000001917">
    <property type="component" value="Chromosome"/>
</dbReference>
<evidence type="ECO:0000313" key="2">
    <source>
        <dbReference type="EMBL" id="ACV58162.1"/>
    </source>
</evidence>
<dbReference type="EMBL" id="CP001727">
    <property type="protein sequence ID" value="ACV58162.1"/>
    <property type="molecule type" value="Genomic_DNA"/>
</dbReference>
<name>C8WVP0_ALIAD</name>
<reference evidence="2 3" key="2">
    <citation type="journal article" date="2010" name="Stand. Genomic Sci.">
        <title>Complete genome sequence of Alicyclobacillus acidocaldarius type strain (104-IA).</title>
        <authorList>
            <person name="Mavromatis K."/>
            <person name="Sikorski J."/>
            <person name="Lapidus A."/>
            <person name="Glavina Del Rio T."/>
            <person name="Copeland A."/>
            <person name="Tice H."/>
            <person name="Cheng J.F."/>
            <person name="Lucas S."/>
            <person name="Chen F."/>
            <person name="Nolan M."/>
            <person name="Bruce D."/>
            <person name="Goodwin L."/>
            <person name="Pitluck S."/>
            <person name="Ivanova N."/>
            <person name="Ovchinnikova G."/>
            <person name="Pati A."/>
            <person name="Chen A."/>
            <person name="Palaniappan K."/>
            <person name="Land M."/>
            <person name="Hauser L."/>
            <person name="Chang Y.J."/>
            <person name="Jeffries C.D."/>
            <person name="Chain P."/>
            <person name="Meincke L."/>
            <person name="Sims D."/>
            <person name="Chertkov O."/>
            <person name="Han C."/>
            <person name="Brettin T."/>
            <person name="Detter J.C."/>
            <person name="Wahrenburg C."/>
            <person name="Rohde M."/>
            <person name="Pukall R."/>
            <person name="Goker M."/>
            <person name="Bristow J."/>
            <person name="Eisen J.A."/>
            <person name="Markowitz V."/>
            <person name="Hugenholtz P."/>
            <person name="Klenk H.P."/>
            <person name="Kyrpides N.C."/>
        </authorList>
    </citation>
    <scope>NUCLEOTIDE SEQUENCE [LARGE SCALE GENOMIC DNA]</scope>
    <source>
        <strain evidence="3">ATCC 27009 / DSM 446 / BCRC 14685 / JCM 5260 / KCTC 1825 / NBRC 15652 / NCIMB 11725 / NRRL B-14509 / 104-IA</strain>
    </source>
</reference>
<accession>C8WVP0</accession>
<keyword evidence="3" id="KW-1185">Reference proteome</keyword>
<reference evidence="3" key="1">
    <citation type="submission" date="2009-09" db="EMBL/GenBank/DDBJ databases">
        <title>The complete chromosome of Alicyclobacillus acidocaldarius subsp. acidocaldarius DSM 446.</title>
        <authorList>
            <consortium name="US DOE Joint Genome Institute (JGI-PGF)"/>
            <person name="Lucas S."/>
            <person name="Copeland A."/>
            <person name="Lapidus A."/>
            <person name="Glavina del Rio T."/>
            <person name="Dalin E."/>
            <person name="Tice H."/>
            <person name="Bruce D."/>
            <person name="Goodwin L."/>
            <person name="Pitluck S."/>
            <person name="Kyrpides N."/>
            <person name="Mavromatis K."/>
            <person name="Ivanova N."/>
            <person name="Ovchinnikova G."/>
            <person name="Chertkov O."/>
            <person name="Sims D."/>
            <person name="Brettin T."/>
            <person name="Detter J.C."/>
            <person name="Han C."/>
            <person name="Larimer F."/>
            <person name="Land M."/>
            <person name="Hauser L."/>
            <person name="Markowitz V."/>
            <person name="Cheng J.-F."/>
            <person name="Hugenholtz P."/>
            <person name="Woyke T."/>
            <person name="Wu D."/>
            <person name="Pukall R."/>
            <person name="Klenk H.-P."/>
            <person name="Eisen J.A."/>
        </authorList>
    </citation>
    <scope>NUCLEOTIDE SEQUENCE [LARGE SCALE GENOMIC DNA]</scope>
    <source>
        <strain evidence="3">ATCC 27009 / DSM 446 / BCRC 14685 / JCM 5260 / KCTC 1825 / NBRC 15652 / NCIMB 11725 / NRRL B-14509 / 104-IA</strain>
    </source>
</reference>
<feature type="region of interest" description="Disordered" evidence="1">
    <location>
        <begin position="1"/>
        <end position="25"/>
    </location>
</feature>
<feature type="compositionally biased region" description="Basic residues" evidence="1">
    <location>
        <begin position="1"/>
        <end position="11"/>
    </location>
</feature>
<protein>
    <submittedName>
        <fullName evidence="2">Uncharacterized protein</fullName>
    </submittedName>
</protein>
<dbReference type="HOGENOM" id="CLU_2766713_0_0_9"/>
<proteinExistence type="predicted"/>